<sequence length="992" mass="114565">MHIKPRDDAMMSNDTKMTLMDNDSSDFEIENSSDNDVENINFKITLSKEEWAEIYDEKKYQANNSSYLNRNYKTLNPGKWTDIVHSHFWEQTKISCTIVYKRAKIYDSGLHFCVFYELNSTVLIKEIINNVRKTKNVEPPLKKKQYYTNKLVNEKMSADMLRRYEANNLMEFGDDEPSHLPTANALRTLKCRSIKQKQEDDDPVLALCKMKHMHPYLNIIKDIGYDRFFVHYWTALEMNVYRQYTKYNKITTVCTTVCIDATGSLVKKPTLVTNRTTKSILLYEIAVYDKNIIKQYSVSHMLSERHDNNSIYYWLIEWIRDGAPCPKQVVTDMSLALMVAVVRAFTQYNNLKNYISACFKLLKYDEEDLPTCFVRCDVVHVIKLVTTWKPLQLVDKRVKDFIIRSIAQMVLSDNLDDMKQLLQSFFCLIFGKTDGSLENGVITAAENGRQFLRRRIATGVAEKYFININEEKNPFHEMAQKISVQCQNQVDHEVGDHDNMYFLPYVAPLVINLCTYIPLWSGVMCSSFKYGDIPPSSAPIESQFNDLKNRVLKNVNNKPMRIDDFIKLHIKSLDGTMKLTNASMNTLLHQNHSALAHNEKVQEKSQKTLLTSKPNEIHPNTNSSQITAQVKTYYDDENFTDMPPTSFTTFNQDDVYNKKSVKIINNEPKNNNAFLYGTFNVENDADIFRINDDLSNLDDILNSDGPLLNNLNETTSKSDKSNGSTITDLHAIPLLENEDVSKENWGNILMNPKKKKPIYLTPNREILMRNLNSKSKTKSIRLIQNGNKSRFKSLILDDGSYVLSNTCAFDSVIQILAVAYCDSDEYGSYVDEKKNSNELWNLVSALLRDGLTLQTYRKRANILKQFYPVEPMFNGVCYLSIEQAVDNLLNTEIKRLYDTTSCRTCSGDMIVTPQFGKHIIFFNILNFNNTMDGPFTDMSLRLNQIPKQIKTPEEQLYYLRGSVTTPDNQKDVTSHTMIGHYHAHTYRNPMNI</sequence>
<dbReference type="Proteomes" id="UP000478052">
    <property type="component" value="Unassembled WGS sequence"/>
</dbReference>
<dbReference type="OrthoDB" id="10055366at2759"/>
<name>A0A6G0X6V6_APHCR</name>
<gene>
    <name evidence="1" type="ORF">FWK35_00035820</name>
</gene>
<dbReference type="EMBL" id="VUJU01008091">
    <property type="protein sequence ID" value="KAF0735681.1"/>
    <property type="molecule type" value="Genomic_DNA"/>
</dbReference>
<evidence type="ECO:0000313" key="1">
    <source>
        <dbReference type="EMBL" id="KAF0735681.1"/>
    </source>
</evidence>
<keyword evidence="2" id="KW-1185">Reference proteome</keyword>
<dbReference type="AlphaFoldDB" id="A0A6G0X6V6"/>
<evidence type="ECO:0000313" key="2">
    <source>
        <dbReference type="Proteomes" id="UP000478052"/>
    </source>
</evidence>
<feature type="non-terminal residue" evidence="1">
    <location>
        <position position="992"/>
    </location>
</feature>
<accession>A0A6G0X6V6</accession>
<protein>
    <submittedName>
        <fullName evidence="1">NOF-FB transposable element protein</fullName>
    </submittedName>
</protein>
<organism evidence="1 2">
    <name type="scientific">Aphis craccivora</name>
    <name type="common">Cowpea aphid</name>
    <dbReference type="NCBI Taxonomy" id="307492"/>
    <lineage>
        <taxon>Eukaryota</taxon>
        <taxon>Metazoa</taxon>
        <taxon>Ecdysozoa</taxon>
        <taxon>Arthropoda</taxon>
        <taxon>Hexapoda</taxon>
        <taxon>Insecta</taxon>
        <taxon>Pterygota</taxon>
        <taxon>Neoptera</taxon>
        <taxon>Paraneoptera</taxon>
        <taxon>Hemiptera</taxon>
        <taxon>Sternorrhyncha</taxon>
        <taxon>Aphidomorpha</taxon>
        <taxon>Aphidoidea</taxon>
        <taxon>Aphididae</taxon>
        <taxon>Aphidini</taxon>
        <taxon>Aphis</taxon>
        <taxon>Aphis</taxon>
    </lineage>
</organism>
<comment type="caution">
    <text evidence="1">The sequence shown here is derived from an EMBL/GenBank/DDBJ whole genome shotgun (WGS) entry which is preliminary data.</text>
</comment>
<reference evidence="1 2" key="1">
    <citation type="submission" date="2019-08" db="EMBL/GenBank/DDBJ databases">
        <title>Whole genome of Aphis craccivora.</title>
        <authorList>
            <person name="Voronova N.V."/>
            <person name="Shulinski R.S."/>
            <person name="Bandarenka Y.V."/>
            <person name="Zhorov D.G."/>
            <person name="Warner D."/>
        </authorList>
    </citation>
    <scope>NUCLEOTIDE SEQUENCE [LARGE SCALE GENOMIC DNA]</scope>
    <source>
        <strain evidence="1">180601</strain>
        <tissue evidence="1">Whole Body</tissue>
    </source>
</reference>
<proteinExistence type="predicted"/>